<accession>A0ABU3VHG2</accession>
<name>A0ABU3VHG2_9RHOB</name>
<organism evidence="1 2">
    <name type="scientific">Sedimentitalea todarodis</name>
    <dbReference type="NCBI Taxonomy" id="1631240"/>
    <lineage>
        <taxon>Bacteria</taxon>
        <taxon>Pseudomonadati</taxon>
        <taxon>Pseudomonadota</taxon>
        <taxon>Alphaproteobacteria</taxon>
        <taxon>Rhodobacterales</taxon>
        <taxon>Paracoccaceae</taxon>
        <taxon>Sedimentitalea</taxon>
    </lineage>
</organism>
<protein>
    <submittedName>
        <fullName evidence="1">Uncharacterized protein</fullName>
    </submittedName>
</protein>
<dbReference type="RefSeq" id="WP_316777871.1">
    <property type="nucleotide sequence ID" value="NZ_JASMWN010000012.1"/>
</dbReference>
<dbReference type="EMBL" id="JASMWN010000012">
    <property type="protein sequence ID" value="MDU9005114.1"/>
    <property type="molecule type" value="Genomic_DNA"/>
</dbReference>
<keyword evidence="2" id="KW-1185">Reference proteome</keyword>
<comment type="caution">
    <text evidence="1">The sequence shown here is derived from an EMBL/GenBank/DDBJ whole genome shotgun (WGS) entry which is preliminary data.</text>
</comment>
<reference evidence="2" key="1">
    <citation type="submission" date="2023-05" db="EMBL/GenBank/DDBJ databases">
        <title>Sedimentitalea sp. nov. JM2-8.</title>
        <authorList>
            <person name="Huang J."/>
        </authorList>
    </citation>
    <scope>NUCLEOTIDE SEQUENCE [LARGE SCALE GENOMIC DNA]</scope>
    <source>
        <strain evidence="2">KHS03</strain>
    </source>
</reference>
<evidence type="ECO:0000313" key="2">
    <source>
        <dbReference type="Proteomes" id="UP001255416"/>
    </source>
</evidence>
<proteinExistence type="predicted"/>
<gene>
    <name evidence="1" type="ORF">QO231_14800</name>
</gene>
<dbReference type="Proteomes" id="UP001255416">
    <property type="component" value="Unassembled WGS sequence"/>
</dbReference>
<evidence type="ECO:0000313" key="1">
    <source>
        <dbReference type="EMBL" id="MDU9005114.1"/>
    </source>
</evidence>
<sequence>MTITYQPVKELDDIRVEIQRLKAREKSLRAVLLSRPFRQGESGDADTVERQLRQVFRQPRFFQRTGT</sequence>